<dbReference type="AlphaFoldDB" id="A0A1Q2D0H6"/>
<dbReference type="PANTHER" id="PTHR42698">
    <property type="entry name" value="GTPASE ERA"/>
    <property type="match status" value="1"/>
</dbReference>
<proteinExistence type="predicted"/>
<sequence length="535" mass="57114">MTSVVDKLGVLGEVVDLVDGRVPEEIGHAARTVLAHATRRLAAGPQTTVAFAGATGSGKSSLFNAISGTRLAEQGARRPTTSKTLAASFSASNPALLDLLGIERRYEAEPPSPDLADLVLLDLPDHDSTATAHRDEVDRMVALVDQFIWVLDPQKYADEAIHRRYLRPLAKHRDVITVVLNQADLLTPDQLRQCLDHIRRLLEQDGLGGVALIATSAVTGMGIPEIRSRLAELSTSKRAAALRLAADVDVAAGRLDEAMGRGTTTAKASRETVARLNAQLGAAAGIDIVADAVRDSVRHRGQLATGWPMVKWIGRLKPDPLKRLRLGGAKKQDKEETPAITRSSLPARSAASGAHLATGLRGLTQELSEGMPPLWRDAVGAAVHESERRLPDDLDRAVVGADLKVARNPVWWNLIRALQWLLIVAVVVGVGWLTLNVVLGYLGLPAVGTVPIGQESGLQVPLPTVLLIGGLLAGIVVSAISQLIINATARGAARRARRSLEKAVAEVARDRVLAPAEAEVERYVTARKALDRLTT</sequence>
<evidence type="ECO:0000313" key="3">
    <source>
        <dbReference type="EMBL" id="AQP51764.1"/>
    </source>
</evidence>
<dbReference type="GO" id="GO:0005829">
    <property type="term" value="C:cytosol"/>
    <property type="evidence" value="ECO:0007669"/>
    <property type="project" value="TreeGrafter"/>
</dbReference>
<dbReference type="OrthoDB" id="974105at2"/>
<evidence type="ECO:0000259" key="2">
    <source>
        <dbReference type="Pfam" id="PF01926"/>
    </source>
</evidence>
<keyword evidence="1" id="KW-1133">Transmembrane helix</keyword>
<dbReference type="PANTHER" id="PTHR42698:SF1">
    <property type="entry name" value="GTPASE ERA, MITOCHONDRIAL"/>
    <property type="match status" value="1"/>
</dbReference>
<evidence type="ECO:0000256" key="1">
    <source>
        <dbReference type="SAM" id="Phobius"/>
    </source>
</evidence>
<accession>A0A1Q2D0H6</accession>
<dbReference type="InterPro" id="IPR006073">
    <property type="entry name" value="GTP-bd"/>
</dbReference>
<protein>
    <recommendedName>
        <fullName evidence="2">G domain-containing protein</fullName>
    </recommendedName>
</protein>
<dbReference type="Gene3D" id="3.40.50.300">
    <property type="entry name" value="P-loop containing nucleotide triphosphate hydrolases"/>
    <property type="match status" value="1"/>
</dbReference>
<name>A0A1Q2D0H6_9ACTN</name>
<keyword evidence="1" id="KW-0472">Membrane</keyword>
<gene>
    <name evidence="3" type="ORF">BW733_13980</name>
</gene>
<dbReference type="GO" id="GO:0019843">
    <property type="term" value="F:rRNA binding"/>
    <property type="evidence" value="ECO:0007669"/>
    <property type="project" value="TreeGrafter"/>
</dbReference>
<dbReference type="SUPFAM" id="SSF52540">
    <property type="entry name" value="P-loop containing nucleoside triphosphate hydrolases"/>
    <property type="match status" value="1"/>
</dbReference>
<dbReference type="GO" id="GO:0043024">
    <property type="term" value="F:ribosomal small subunit binding"/>
    <property type="evidence" value="ECO:0007669"/>
    <property type="project" value="TreeGrafter"/>
</dbReference>
<dbReference type="GO" id="GO:0005525">
    <property type="term" value="F:GTP binding"/>
    <property type="evidence" value="ECO:0007669"/>
    <property type="project" value="InterPro"/>
</dbReference>
<reference evidence="3 4" key="1">
    <citation type="journal article" date="2008" name="Int. J. Syst. Evol. Microbiol.">
        <title>Tessaracoccus flavescens sp. nov., isolated from marine sediment.</title>
        <authorList>
            <person name="Lee D.W."/>
            <person name="Lee S.D."/>
        </authorList>
    </citation>
    <scope>NUCLEOTIDE SEQUENCE [LARGE SCALE GENOMIC DNA]</scope>
    <source>
        <strain evidence="3 4">SST-39T</strain>
    </source>
</reference>
<dbReference type="Pfam" id="PF01926">
    <property type="entry name" value="MMR_HSR1"/>
    <property type="match status" value="1"/>
</dbReference>
<evidence type="ECO:0000313" key="4">
    <source>
        <dbReference type="Proteomes" id="UP000188235"/>
    </source>
</evidence>
<keyword evidence="1" id="KW-0812">Transmembrane</keyword>
<keyword evidence="4" id="KW-1185">Reference proteome</keyword>
<feature type="transmembrane region" description="Helical" evidence="1">
    <location>
        <begin position="464"/>
        <end position="489"/>
    </location>
</feature>
<dbReference type="STRING" id="399497.BW733_13980"/>
<dbReference type="InterPro" id="IPR027417">
    <property type="entry name" value="P-loop_NTPase"/>
</dbReference>
<dbReference type="RefSeq" id="WP_077351365.1">
    <property type="nucleotide sequence ID" value="NZ_CP019607.1"/>
</dbReference>
<dbReference type="InterPro" id="IPR005662">
    <property type="entry name" value="GTPase_Era-like"/>
</dbReference>
<organism evidence="3 4">
    <name type="scientific">Tessaracoccus flavescens</name>
    <dbReference type="NCBI Taxonomy" id="399497"/>
    <lineage>
        <taxon>Bacteria</taxon>
        <taxon>Bacillati</taxon>
        <taxon>Actinomycetota</taxon>
        <taxon>Actinomycetes</taxon>
        <taxon>Propionibacteriales</taxon>
        <taxon>Propionibacteriaceae</taxon>
        <taxon>Tessaracoccus</taxon>
    </lineage>
</organism>
<feature type="transmembrane region" description="Helical" evidence="1">
    <location>
        <begin position="420"/>
        <end position="444"/>
    </location>
</feature>
<dbReference type="KEGG" id="tfa:BW733_13980"/>
<dbReference type="GO" id="GO:0000028">
    <property type="term" value="P:ribosomal small subunit assembly"/>
    <property type="evidence" value="ECO:0007669"/>
    <property type="project" value="TreeGrafter"/>
</dbReference>
<dbReference type="EMBL" id="CP019607">
    <property type="protein sequence ID" value="AQP51764.1"/>
    <property type="molecule type" value="Genomic_DNA"/>
</dbReference>
<dbReference type="Proteomes" id="UP000188235">
    <property type="component" value="Chromosome"/>
</dbReference>
<feature type="domain" description="G" evidence="2">
    <location>
        <begin position="48"/>
        <end position="177"/>
    </location>
</feature>